<dbReference type="EMBL" id="RWGY01000031">
    <property type="protein sequence ID" value="TVU15359.1"/>
    <property type="molecule type" value="Genomic_DNA"/>
</dbReference>
<dbReference type="Gramene" id="TVU15359">
    <property type="protein sequence ID" value="TVU15359"/>
    <property type="gene ID" value="EJB05_38877"/>
</dbReference>
<dbReference type="GO" id="GO:0046872">
    <property type="term" value="F:metal ion binding"/>
    <property type="evidence" value="ECO:0007669"/>
    <property type="project" value="UniProtKB-KW"/>
</dbReference>
<feature type="domain" description="HMA" evidence="3">
    <location>
        <begin position="11"/>
        <end position="74"/>
    </location>
</feature>
<comment type="caution">
    <text evidence="4">The sequence shown here is derived from an EMBL/GenBank/DDBJ whole genome shotgun (WGS) entry which is preliminary data.</text>
</comment>
<dbReference type="OrthoDB" id="1927097at2759"/>
<protein>
    <recommendedName>
        <fullName evidence="3">HMA domain-containing protein</fullName>
    </recommendedName>
</protein>
<evidence type="ECO:0000313" key="4">
    <source>
        <dbReference type="EMBL" id="TVU15359.1"/>
    </source>
</evidence>
<dbReference type="Gene3D" id="3.30.70.100">
    <property type="match status" value="1"/>
</dbReference>
<dbReference type="PANTHER" id="PTHR22814">
    <property type="entry name" value="COPPER TRANSPORT PROTEIN ATOX1-RELATED"/>
    <property type="match status" value="1"/>
</dbReference>
<accession>A0A5J9TVG2</accession>
<evidence type="ECO:0000313" key="5">
    <source>
        <dbReference type="Proteomes" id="UP000324897"/>
    </source>
</evidence>
<dbReference type="PANTHER" id="PTHR22814:SF311">
    <property type="entry name" value="OS04G0502000 PROTEIN"/>
    <property type="match status" value="1"/>
</dbReference>
<feature type="region of interest" description="Disordered" evidence="2">
    <location>
        <begin position="64"/>
        <end position="93"/>
    </location>
</feature>
<dbReference type="CDD" id="cd00371">
    <property type="entry name" value="HMA"/>
    <property type="match status" value="1"/>
</dbReference>
<dbReference type="SUPFAM" id="SSF55008">
    <property type="entry name" value="HMA, heavy metal-associated domain"/>
    <property type="match status" value="1"/>
</dbReference>
<organism evidence="4 5">
    <name type="scientific">Eragrostis curvula</name>
    <name type="common">weeping love grass</name>
    <dbReference type="NCBI Taxonomy" id="38414"/>
    <lineage>
        <taxon>Eukaryota</taxon>
        <taxon>Viridiplantae</taxon>
        <taxon>Streptophyta</taxon>
        <taxon>Embryophyta</taxon>
        <taxon>Tracheophyta</taxon>
        <taxon>Spermatophyta</taxon>
        <taxon>Magnoliopsida</taxon>
        <taxon>Liliopsida</taxon>
        <taxon>Poales</taxon>
        <taxon>Poaceae</taxon>
        <taxon>PACMAD clade</taxon>
        <taxon>Chloridoideae</taxon>
        <taxon>Eragrostideae</taxon>
        <taxon>Eragrostidinae</taxon>
        <taxon>Eragrostis</taxon>
    </lineage>
</organism>
<feature type="non-terminal residue" evidence="4">
    <location>
        <position position="141"/>
    </location>
</feature>
<dbReference type="InterPro" id="IPR006121">
    <property type="entry name" value="HMA_dom"/>
</dbReference>
<evidence type="ECO:0000259" key="3">
    <source>
        <dbReference type="PROSITE" id="PS50846"/>
    </source>
</evidence>
<dbReference type="PROSITE" id="PS50846">
    <property type="entry name" value="HMA_2"/>
    <property type="match status" value="1"/>
</dbReference>
<evidence type="ECO:0000256" key="1">
    <source>
        <dbReference type="ARBA" id="ARBA00022723"/>
    </source>
</evidence>
<proteinExistence type="predicted"/>
<sequence>MGEENDESAKSITVELRLYMHCDASERLVRRSVKKIEGVEVVDVDREENKVTVTGDFKTEKKKKTGKRAEILVPEENKQEGKGEEPDPPSEDQTYVVHEYQNRRQETWNLYYFDDENAEGCVARSHDCNFASISASLRTTS</sequence>
<keyword evidence="1" id="KW-0479">Metal-binding</keyword>
<dbReference type="AlphaFoldDB" id="A0A5J9TVG2"/>
<dbReference type="Proteomes" id="UP000324897">
    <property type="component" value="Unassembled WGS sequence"/>
</dbReference>
<gene>
    <name evidence="4" type="ORF">EJB05_38877</name>
</gene>
<dbReference type="Pfam" id="PF00403">
    <property type="entry name" value="HMA"/>
    <property type="match status" value="1"/>
</dbReference>
<name>A0A5J9TVG2_9POAL</name>
<feature type="compositionally biased region" description="Basic and acidic residues" evidence="2">
    <location>
        <begin position="67"/>
        <end position="85"/>
    </location>
</feature>
<dbReference type="InterPro" id="IPR036163">
    <property type="entry name" value="HMA_dom_sf"/>
</dbReference>
<keyword evidence="5" id="KW-1185">Reference proteome</keyword>
<evidence type="ECO:0000256" key="2">
    <source>
        <dbReference type="SAM" id="MobiDB-lite"/>
    </source>
</evidence>
<reference evidence="4 5" key="1">
    <citation type="journal article" date="2019" name="Sci. Rep.">
        <title>A high-quality genome of Eragrostis curvula grass provides insights into Poaceae evolution and supports new strategies to enhance forage quality.</title>
        <authorList>
            <person name="Carballo J."/>
            <person name="Santos B.A.C.M."/>
            <person name="Zappacosta D."/>
            <person name="Garbus I."/>
            <person name="Selva J.P."/>
            <person name="Gallo C.A."/>
            <person name="Diaz A."/>
            <person name="Albertini E."/>
            <person name="Caccamo M."/>
            <person name="Echenique V."/>
        </authorList>
    </citation>
    <scope>NUCLEOTIDE SEQUENCE [LARGE SCALE GENOMIC DNA]</scope>
    <source>
        <strain evidence="5">cv. Victoria</strain>
        <tissue evidence="4">Leaf</tissue>
    </source>
</reference>